<dbReference type="Proteomes" id="UP001328107">
    <property type="component" value="Unassembled WGS sequence"/>
</dbReference>
<sequence length="105" mass="12195">KSFYHLDVAKSNSVSVYHVLQHALFIASESTLPTDMIRAAVASHFLASSNLEYSNPAYLTYTIWFLKGLSGFSMSSCHLEEEVEGRYGESCRRKRKRYRRWKDHE</sequence>
<dbReference type="AlphaFoldDB" id="A0AAN4Z4Q2"/>
<protein>
    <submittedName>
        <fullName evidence="1">Uncharacterized protein</fullName>
    </submittedName>
</protein>
<proteinExistence type="predicted"/>
<evidence type="ECO:0000313" key="1">
    <source>
        <dbReference type="EMBL" id="GMR34477.1"/>
    </source>
</evidence>
<reference evidence="2" key="1">
    <citation type="submission" date="2022-10" db="EMBL/GenBank/DDBJ databases">
        <title>Genome assembly of Pristionchus species.</title>
        <authorList>
            <person name="Yoshida K."/>
            <person name="Sommer R.J."/>
        </authorList>
    </citation>
    <scope>NUCLEOTIDE SEQUENCE [LARGE SCALE GENOMIC DNA]</scope>
    <source>
        <strain evidence="2">RS5460</strain>
    </source>
</reference>
<keyword evidence="2" id="KW-1185">Reference proteome</keyword>
<comment type="caution">
    <text evidence="1">The sequence shown here is derived from an EMBL/GenBank/DDBJ whole genome shotgun (WGS) entry which is preliminary data.</text>
</comment>
<feature type="non-terminal residue" evidence="1">
    <location>
        <position position="1"/>
    </location>
</feature>
<name>A0AAN4Z4Q2_9BILA</name>
<evidence type="ECO:0000313" key="2">
    <source>
        <dbReference type="Proteomes" id="UP001328107"/>
    </source>
</evidence>
<accession>A0AAN4Z4Q2</accession>
<gene>
    <name evidence="1" type="ORF">PMAYCL1PPCAC_04672</name>
</gene>
<feature type="non-terminal residue" evidence="1">
    <location>
        <position position="105"/>
    </location>
</feature>
<organism evidence="1 2">
    <name type="scientific">Pristionchus mayeri</name>
    <dbReference type="NCBI Taxonomy" id="1317129"/>
    <lineage>
        <taxon>Eukaryota</taxon>
        <taxon>Metazoa</taxon>
        <taxon>Ecdysozoa</taxon>
        <taxon>Nematoda</taxon>
        <taxon>Chromadorea</taxon>
        <taxon>Rhabditida</taxon>
        <taxon>Rhabditina</taxon>
        <taxon>Diplogasteromorpha</taxon>
        <taxon>Diplogasteroidea</taxon>
        <taxon>Neodiplogasteridae</taxon>
        <taxon>Pristionchus</taxon>
    </lineage>
</organism>
<dbReference type="EMBL" id="BTRK01000002">
    <property type="protein sequence ID" value="GMR34477.1"/>
    <property type="molecule type" value="Genomic_DNA"/>
</dbReference>